<evidence type="ECO:0000313" key="3">
    <source>
        <dbReference type="Proteomes" id="UP001165121"/>
    </source>
</evidence>
<evidence type="ECO:0000313" key="2">
    <source>
        <dbReference type="EMBL" id="GMF31143.1"/>
    </source>
</evidence>
<gene>
    <name evidence="2" type="ORF">Pfra01_000706300</name>
</gene>
<evidence type="ECO:0000256" key="1">
    <source>
        <dbReference type="SAM" id="MobiDB-lite"/>
    </source>
</evidence>
<accession>A0A9W6X564</accession>
<dbReference type="AlphaFoldDB" id="A0A9W6X564"/>
<comment type="caution">
    <text evidence="2">The sequence shown here is derived from an EMBL/GenBank/DDBJ whole genome shotgun (WGS) entry which is preliminary data.</text>
</comment>
<feature type="region of interest" description="Disordered" evidence="1">
    <location>
        <begin position="1"/>
        <end position="66"/>
    </location>
</feature>
<protein>
    <submittedName>
        <fullName evidence="2">Unnamed protein product</fullName>
    </submittedName>
</protein>
<organism evidence="2 3">
    <name type="scientific">Phytophthora fragariaefolia</name>
    <dbReference type="NCBI Taxonomy" id="1490495"/>
    <lineage>
        <taxon>Eukaryota</taxon>
        <taxon>Sar</taxon>
        <taxon>Stramenopiles</taxon>
        <taxon>Oomycota</taxon>
        <taxon>Peronosporomycetes</taxon>
        <taxon>Peronosporales</taxon>
        <taxon>Peronosporaceae</taxon>
        <taxon>Phytophthora</taxon>
    </lineage>
</organism>
<dbReference type="Proteomes" id="UP001165121">
    <property type="component" value="Unassembled WGS sequence"/>
</dbReference>
<proteinExistence type="predicted"/>
<sequence length="84" mass="8291">MAPKKPLAGSPVKKKSKDHSKGAIPNGDGHDKDPRSGAGGGGGGGSGSGGAADGSLSGTGQDNDEMDAYHEPVRWCLILSCETA</sequence>
<name>A0A9W6X564_9STRA</name>
<keyword evidence="3" id="KW-1185">Reference proteome</keyword>
<feature type="compositionally biased region" description="Gly residues" evidence="1">
    <location>
        <begin position="37"/>
        <end position="52"/>
    </location>
</feature>
<reference evidence="2" key="1">
    <citation type="submission" date="2023-04" db="EMBL/GenBank/DDBJ databases">
        <title>Phytophthora fragariaefolia NBRC 109709.</title>
        <authorList>
            <person name="Ichikawa N."/>
            <person name="Sato H."/>
            <person name="Tonouchi N."/>
        </authorList>
    </citation>
    <scope>NUCLEOTIDE SEQUENCE</scope>
    <source>
        <strain evidence="2">NBRC 109709</strain>
    </source>
</reference>
<dbReference type="EMBL" id="BSXT01000619">
    <property type="protein sequence ID" value="GMF31143.1"/>
    <property type="molecule type" value="Genomic_DNA"/>
</dbReference>